<reference evidence="2 3" key="1">
    <citation type="journal article" date="2024" name="Nat. Commun.">
        <title>Phylogenomics reveals the evolutionary origins of lichenization in chlorophyte algae.</title>
        <authorList>
            <person name="Puginier C."/>
            <person name="Libourel C."/>
            <person name="Otte J."/>
            <person name="Skaloud P."/>
            <person name="Haon M."/>
            <person name="Grisel S."/>
            <person name="Petersen M."/>
            <person name="Berrin J.G."/>
            <person name="Delaux P.M."/>
            <person name="Dal Grande F."/>
            <person name="Keller J."/>
        </authorList>
    </citation>
    <scope>NUCLEOTIDE SEQUENCE [LARGE SCALE GENOMIC DNA]</scope>
    <source>
        <strain evidence="2 3">SAG 216-7</strain>
    </source>
</reference>
<name>A0ABR2YFL1_9CHLO</name>
<evidence type="ECO:0000313" key="2">
    <source>
        <dbReference type="EMBL" id="KAK9904292.1"/>
    </source>
</evidence>
<protein>
    <recommendedName>
        <fullName evidence="1">NYN domain-containing protein</fullName>
    </recommendedName>
</protein>
<organism evidence="2 3">
    <name type="scientific">Coccomyxa subellipsoidea</name>
    <dbReference type="NCBI Taxonomy" id="248742"/>
    <lineage>
        <taxon>Eukaryota</taxon>
        <taxon>Viridiplantae</taxon>
        <taxon>Chlorophyta</taxon>
        <taxon>core chlorophytes</taxon>
        <taxon>Trebouxiophyceae</taxon>
        <taxon>Trebouxiophyceae incertae sedis</taxon>
        <taxon>Coccomyxaceae</taxon>
        <taxon>Coccomyxa</taxon>
    </lineage>
</organism>
<dbReference type="InterPro" id="IPR021139">
    <property type="entry name" value="NYN"/>
</dbReference>
<proteinExistence type="predicted"/>
<sequence length="192" mass="21146">MAMEGITERKSHIELFPCIVFWDLDNVRPKKTDDIEHLCTRLKAVTAFALGKLTGSVLTAADVFILAYCNQITLRNCRPQLAALKAMPDTLIMPVSTYRQSADMAIIAEMTAVANERDPPVAMALVSCDEGFAGTLRYCCGRGCATLCIGRARRRPGTAEVSEREMAQWRRQPLPAAAKLAICWEHIASLGM</sequence>
<accession>A0ABR2YFL1</accession>
<dbReference type="Proteomes" id="UP001491310">
    <property type="component" value="Unassembled WGS sequence"/>
</dbReference>
<evidence type="ECO:0000313" key="3">
    <source>
        <dbReference type="Proteomes" id="UP001491310"/>
    </source>
</evidence>
<gene>
    <name evidence="2" type="ORF">WJX75_008506</name>
</gene>
<dbReference type="EMBL" id="JALJOT010000013">
    <property type="protein sequence ID" value="KAK9904292.1"/>
    <property type="molecule type" value="Genomic_DNA"/>
</dbReference>
<keyword evidence="3" id="KW-1185">Reference proteome</keyword>
<evidence type="ECO:0000259" key="1">
    <source>
        <dbReference type="Pfam" id="PF01936"/>
    </source>
</evidence>
<feature type="domain" description="NYN" evidence="1">
    <location>
        <begin position="19"/>
        <end position="161"/>
    </location>
</feature>
<dbReference type="Pfam" id="PF01936">
    <property type="entry name" value="NYN"/>
    <property type="match status" value="1"/>
</dbReference>
<comment type="caution">
    <text evidence="2">The sequence shown here is derived from an EMBL/GenBank/DDBJ whole genome shotgun (WGS) entry which is preliminary data.</text>
</comment>